<evidence type="ECO:0000256" key="2">
    <source>
        <dbReference type="SAM" id="MobiDB-lite"/>
    </source>
</evidence>
<dbReference type="OrthoDB" id="8954335at2759"/>
<gene>
    <name evidence="3" type="ORF">ACJ72_02777</name>
</gene>
<name>A0A1B7P1H1_9EURO</name>
<dbReference type="EMBL" id="LGUA01000245">
    <property type="protein sequence ID" value="OAX82864.1"/>
    <property type="molecule type" value="Genomic_DNA"/>
</dbReference>
<proteinExistence type="predicted"/>
<protein>
    <recommendedName>
        <fullName evidence="5">G domain-containing protein</fullName>
    </recommendedName>
</protein>
<dbReference type="SUPFAM" id="SSF52540">
    <property type="entry name" value="P-loop containing nucleoside triphosphate hydrolases"/>
    <property type="match status" value="1"/>
</dbReference>
<dbReference type="Proteomes" id="UP000091918">
    <property type="component" value="Unassembled WGS sequence"/>
</dbReference>
<evidence type="ECO:0000256" key="1">
    <source>
        <dbReference type="SAM" id="Coils"/>
    </source>
</evidence>
<keyword evidence="4" id="KW-1185">Reference proteome</keyword>
<dbReference type="STRING" id="1658172.A0A1B7P1H1"/>
<comment type="caution">
    <text evidence="3">The sequence shown here is derived from an EMBL/GenBank/DDBJ whole genome shotgun (WGS) entry which is preliminary data.</text>
</comment>
<keyword evidence="1" id="KW-0175">Coiled coil</keyword>
<reference evidence="3 4" key="1">
    <citation type="submission" date="2015-07" db="EMBL/GenBank/DDBJ databases">
        <title>Emmonsia species relationships and genome sequence.</title>
        <authorList>
            <person name="Cuomo C.A."/>
            <person name="Schwartz I.S."/>
            <person name="Kenyon C."/>
            <person name="de Hoog G.S."/>
            <person name="Govender N.P."/>
            <person name="Botha A."/>
            <person name="Moreno L."/>
            <person name="de Vries M."/>
            <person name="Munoz J.F."/>
            <person name="Stielow J.B."/>
        </authorList>
    </citation>
    <scope>NUCLEOTIDE SEQUENCE [LARGE SCALE GENOMIC DNA]</scope>
    <source>
        <strain evidence="3 4">CBS 136260</strain>
    </source>
</reference>
<evidence type="ECO:0000313" key="4">
    <source>
        <dbReference type="Proteomes" id="UP000091918"/>
    </source>
</evidence>
<dbReference type="AlphaFoldDB" id="A0A1B7P1H1"/>
<dbReference type="InterPro" id="IPR027417">
    <property type="entry name" value="P-loop_NTPase"/>
</dbReference>
<feature type="region of interest" description="Disordered" evidence="2">
    <location>
        <begin position="1"/>
        <end position="77"/>
    </location>
</feature>
<accession>A0A1B7P1H1</accession>
<sequence length="420" mass="46780">MSTINGDDPPPPPYSFVGSSRLSPVPSVCPSSPPSYHHGPSFRPGGVSQPLPISSARPGAPANPVPPRQRQQTAYHRQNIHQIGPENCVPHQSQEEFQLRQDDLVIPVMGLAGSGRSPFISLLADGQGVPIARSAKGCTNDIVGYPYQVDRNTRVILVHTPSFNKASSGNVIALSSIANFLCLIYSNNIRMAGLIYLHDITASRMDGAALRKLHMFKKLCGPSGLSNVIMVTTMWGKLGTYHEGATHEKQLRDRYWRNILNHGGMMMRHNGSRQSAEEIVKVLLRKQQPIVLDIQREMVVNRLQLGYTAAGRALYAEIREERQHHTAELAELRLELDEALRRKDFEYGQMLREMKSQLHQKLRLVEESRGVLRADLQRLKGEVRHQQEAGKKQKQKKYFGRTALGIGVGTILGLTTGVFI</sequence>
<evidence type="ECO:0008006" key="5">
    <source>
        <dbReference type="Google" id="ProtNLM"/>
    </source>
</evidence>
<evidence type="ECO:0000313" key="3">
    <source>
        <dbReference type="EMBL" id="OAX82864.1"/>
    </source>
</evidence>
<feature type="compositionally biased region" description="Low complexity" evidence="2">
    <location>
        <begin position="19"/>
        <end position="41"/>
    </location>
</feature>
<organism evidence="3 4">
    <name type="scientific">Emergomyces africanus</name>
    <dbReference type="NCBI Taxonomy" id="1955775"/>
    <lineage>
        <taxon>Eukaryota</taxon>
        <taxon>Fungi</taxon>
        <taxon>Dikarya</taxon>
        <taxon>Ascomycota</taxon>
        <taxon>Pezizomycotina</taxon>
        <taxon>Eurotiomycetes</taxon>
        <taxon>Eurotiomycetidae</taxon>
        <taxon>Onygenales</taxon>
        <taxon>Ajellomycetaceae</taxon>
        <taxon>Emergomyces</taxon>
    </lineage>
</organism>
<dbReference type="Gene3D" id="3.40.50.300">
    <property type="entry name" value="P-loop containing nucleotide triphosphate hydrolases"/>
    <property type="match status" value="1"/>
</dbReference>
<feature type="coiled-coil region" evidence="1">
    <location>
        <begin position="315"/>
        <end position="342"/>
    </location>
</feature>